<proteinExistence type="predicted"/>
<feature type="domain" description="PAC" evidence="20">
    <location>
        <begin position="461"/>
        <end position="512"/>
    </location>
</feature>
<dbReference type="Pfam" id="PF00072">
    <property type="entry name" value="Response_reg"/>
    <property type="match status" value="1"/>
</dbReference>
<evidence type="ECO:0000256" key="6">
    <source>
        <dbReference type="ARBA" id="ARBA00022679"/>
    </source>
</evidence>
<dbReference type="InterPro" id="IPR003661">
    <property type="entry name" value="HisK_dim/P_dom"/>
</dbReference>
<dbReference type="InterPro" id="IPR008207">
    <property type="entry name" value="Sig_transdc_His_kin_Hpt_dom"/>
</dbReference>
<dbReference type="PROSITE" id="PS50894">
    <property type="entry name" value="HPT"/>
    <property type="match status" value="1"/>
</dbReference>
<dbReference type="CDD" id="cd16922">
    <property type="entry name" value="HATPase_EvgS-ArcB-TorS-like"/>
    <property type="match status" value="1"/>
</dbReference>
<keyword evidence="4" id="KW-1003">Cell membrane</keyword>
<dbReference type="InterPro" id="IPR036097">
    <property type="entry name" value="HisK_dim/P_sf"/>
</dbReference>
<dbReference type="Pfam" id="PF01627">
    <property type="entry name" value="Hpt"/>
    <property type="match status" value="1"/>
</dbReference>
<dbReference type="PROSITE" id="PS50113">
    <property type="entry name" value="PAC"/>
    <property type="match status" value="2"/>
</dbReference>
<dbReference type="InterPro" id="IPR001789">
    <property type="entry name" value="Sig_transdc_resp-reg_receiver"/>
</dbReference>
<evidence type="ECO:0000256" key="1">
    <source>
        <dbReference type="ARBA" id="ARBA00000085"/>
    </source>
</evidence>
<dbReference type="Gene3D" id="3.30.450.20">
    <property type="entry name" value="PAS domain"/>
    <property type="match status" value="5"/>
</dbReference>
<evidence type="ECO:0000259" key="19">
    <source>
        <dbReference type="PROSITE" id="PS50112"/>
    </source>
</evidence>
<dbReference type="InterPro" id="IPR000014">
    <property type="entry name" value="PAS"/>
</dbReference>
<dbReference type="InterPro" id="IPR036890">
    <property type="entry name" value="HATPase_C_sf"/>
</dbReference>
<dbReference type="InterPro" id="IPR036641">
    <property type="entry name" value="HPT_dom_sf"/>
</dbReference>
<reference evidence="23" key="1">
    <citation type="submission" date="2016-10" db="EMBL/GenBank/DDBJ databases">
        <authorList>
            <person name="Varghese N."/>
            <person name="Submissions S."/>
        </authorList>
    </citation>
    <scope>NUCLEOTIDE SEQUENCE [LARGE SCALE GENOMIC DNA]</scope>
    <source>
        <strain evidence="23">Mob M</strain>
    </source>
</reference>
<organism evidence="22 23">
    <name type="scientific">Methanolobus profundi</name>
    <dbReference type="NCBI Taxonomy" id="487685"/>
    <lineage>
        <taxon>Archaea</taxon>
        <taxon>Methanobacteriati</taxon>
        <taxon>Methanobacteriota</taxon>
        <taxon>Stenosarchaea group</taxon>
        <taxon>Methanomicrobia</taxon>
        <taxon>Methanosarcinales</taxon>
        <taxon>Methanosarcinaceae</taxon>
        <taxon>Methanolobus</taxon>
    </lineage>
</organism>
<evidence type="ECO:0000256" key="2">
    <source>
        <dbReference type="ARBA" id="ARBA00004651"/>
    </source>
</evidence>
<dbReference type="InterPro" id="IPR013656">
    <property type="entry name" value="PAS_4"/>
</dbReference>
<dbReference type="Pfam" id="PF08448">
    <property type="entry name" value="PAS_4"/>
    <property type="match status" value="1"/>
</dbReference>
<evidence type="ECO:0000256" key="5">
    <source>
        <dbReference type="ARBA" id="ARBA00022553"/>
    </source>
</evidence>
<keyword evidence="9" id="KW-0418">Kinase</keyword>
<evidence type="ECO:0000256" key="9">
    <source>
        <dbReference type="ARBA" id="ARBA00022777"/>
    </source>
</evidence>
<protein>
    <recommendedName>
        <fullName evidence="3">histidine kinase</fullName>
        <ecNumber evidence="3">2.7.13.3</ecNumber>
    </recommendedName>
</protein>
<evidence type="ECO:0000256" key="7">
    <source>
        <dbReference type="ARBA" id="ARBA00022692"/>
    </source>
</evidence>
<dbReference type="SUPFAM" id="SSF55785">
    <property type="entry name" value="PYP-like sensor domain (PAS domain)"/>
    <property type="match status" value="5"/>
</dbReference>
<dbReference type="EC" id="2.7.13.3" evidence="3"/>
<dbReference type="InterPro" id="IPR000700">
    <property type="entry name" value="PAS-assoc_C"/>
</dbReference>
<dbReference type="Gene3D" id="1.20.120.160">
    <property type="entry name" value="HPT domain"/>
    <property type="match status" value="1"/>
</dbReference>
<dbReference type="PANTHER" id="PTHR45339:SF1">
    <property type="entry name" value="HYBRID SIGNAL TRANSDUCTION HISTIDINE KINASE J"/>
    <property type="match status" value="1"/>
</dbReference>
<evidence type="ECO:0000256" key="4">
    <source>
        <dbReference type="ARBA" id="ARBA00022475"/>
    </source>
</evidence>
<dbReference type="Pfam" id="PF02518">
    <property type="entry name" value="HATPase_c"/>
    <property type="match status" value="1"/>
</dbReference>
<gene>
    <name evidence="22" type="ORF">SAMN04488696_1801</name>
</gene>
<dbReference type="InterPro" id="IPR004358">
    <property type="entry name" value="Sig_transdc_His_kin-like_C"/>
</dbReference>
<dbReference type="PROSITE" id="PS50112">
    <property type="entry name" value="PAS"/>
    <property type="match status" value="2"/>
</dbReference>
<dbReference type="Gene3D" id="3.40.50.2300">
    <property type="match status" value="1"/>
</dbReference>
<dbReference type="CDD" id="cd17546">
    <property type="entry name" value="REC_hyHK_CKI1_RcsC-like"/>
    <property type="match status" value="1"/>
</dbReference>
<keyword evidence="16" id="KW-0175">Coiled coil</keyword>
<keyword evidence="7" id="KW-0812">Transmembrane</keyword>
<dbReference type="CDD" id="cd00130">
    <property type="entry name" value="PAS"/>
    <property type="match status" value="3"/>
</dbReference>
<dbReference type="GO" id="GO:0005886">
    <property type="term" value="C:plasma membrane"/>
    <property type="evidence" value="ECO:0007669"/>
    <property type="project" value="UniProtKB-SubCell"/>
</dbReference>
<evidence type="ECO:0000259" key="18">
    <source>
        <dbReference type="PROSITE" id="PS50110"/>
    </source>
</evidence>
<evidence type="ECO:0000259" key="20">
    <source>
        <dbReference type="PROSITE" id="PS50113"/>
    </source>
</evidence>
<dbReference type="InterPro" id="IPR001610">
    <property type="entry name" value="PAC"/>
</dbReference>
<dbReference type="RefSeq" id="WP_091936151.1">
    <property type="nucleotide sequence ID" value="NZ_FOUJ01000003.1"/>
</dbReference>
<keyword evidence="11" id="KW-1133">Transmembrane helix</keyword>
<dbReference type="InterPro" id="IPR003594">
    <property type="entry name" value="HATPase_dom"/>
</dbReference>
<dbReference type="GO" id="GO:0005524">
    <property type="term" value="F:ATP binding"/>
    <property type="evidence" value="ECO:0007669"/>
    <property type="project" value="UniProtKB-KW"/>
</dbReference>
<dbReference type="SMART" id="SM00073">
    <property type="entry name" value="HPT"/>
    <property type="match status" value="1"/>
</dbReference>
<evidence type="ECO:0000259" key="17">
    <source>
        <dbReference type="PROSITE" id="PS50109"/>
    </source>
</evidence>
<evidence type="ECO:0000259" key="21">
    <source>
        <dbReference type="PROSITE" id="PS50894"/>
    </source>
</evidence>
<evidence type="ECO:0000256" key="12">
    <source>
        <dbReference type="ARBA" id="ARBA00023012"/>
    </source>
</evidence>
<evidence type="ECO:0000256" key="13">
    <source>
        <dbReference type="ARBA" id="ARBA00023136"/>
    </source>
</evidence>
<dbReference type="GO" id="GO:0000155">
    <property type="term" value="F:phosphorelay sensor kinase activity"/>
    <property type="evidence" value="ECO:0007669"/>
    <property type="project" value="InterPro"/>
</dbReference>
<keyword evidence="12" id="KW-0902">Two-component regulatory system</keyword>
<dbReference type="FunFam" id="3.30.565.10:FF:000010">
    <property type="entry name" value="Sensor histidine kinase RcsC"/>
    <property type="match status" value="1"/>
</dbReference>
<evidence type="ECO:0000256" key="16">
    <source>
        <dbReference type="SAM" id="Coils"/>
    </source>
</evidence>
<dbReference type="SMART" id="SM00091">
    <property type="entry name" value="PAS"/>
    <property type="match status" value="4"/>
</dbReference>
<feature type="domain" description="HPt" evidence="21">
    <location>
        <begin position="1072"/>
        <end position="1165"/>
    </location>
</feature>
<dbReference type="Pfam" id="PF00989">
    <property type="entry name" value="PAS"/>
    <property type="match status" value="1"/>
</dbReference>
<dbReference type="CDD" id="cd00088">
    <property type="entry name" value="HPT"/>
    <property type="match status" value="1"/>
</dbReference>
<keyword evidence="13" id="KW-0472">Membrane</keyword>
<keyword evidence="8" id="KW-0547">Nucleotide-binding</keyword>
<dbReference type="PROSITE" id="PS50110">
    <property type="entry name" value="RESPONSE_REGULATORY"/>
    <property type="match status" value="1"/>
</dbReference>
<dbReference type="SMART" id="SM00448">
    <property type="entry name" value="REC"/>
    <property type="match status" value="1"/>
</dbReference>
<evidence type="ECO:0000256" key="3">
    <source>
        <dbReference type="ARBA" id="ARBA00012438"/>
    </source>
</evidence>
<keyword evidence="23" id="KW-1185">Reference proteome</keyword>
<feature type="domain" description="PAS" evidence="19">
    <location>
        <begin position="16"/>
        <end position="59"/>
    </location>
</feature>
<feature type="domain" description="PAS" evidence="19">
    <location>
        <begin position="513"/>
        <end position="583"/>
    </location>
</feature>
<dbReference type="InterPro" id="IPR013655">
    <property type="entry name" value="PAS_fold_3"/>
</dbReference>
<dbReference type="PROSITE" id="PS50109">
    <property type="entry name" value="HIS_KIN"/>
    <property type="match status" value="1"/>
</dbReference>
<dbReference type="InterPro" id="IPR013767">
    <property type="entry name" value="PAS_fold"/>
</dbReference>
<feature type="modified residue" description="Phosphohistidine" evidence="14">
    <location>
        <position position="1111"/>
    </location>
</feature>
<feature type="domain" description="PAC" evidence="20">
    <location>
        <begin position="209"/>
        <end position="261"/>
    </location>
</feature>
<name>A0A1I4S6D9_9EURY</name>
<dbReference type="GO" id="GO:0006355">
    <property type="term" value="P:regulation of DNA-templated transcription"/>
    <property type="evidence" value="ECO:0007669"/>
    <property type="project" value="InterPro"/>
</dbReference>
<dbReference type="SMART" id="SM00387">
    <property type="entry name" value="HATPase_c"/>
    <property type="match status" value="1"/>
</dbReference>
<dbReference type="Pfam" id="PF12860">
    <property type="entry name" value="PAS_7"/>
    <property type="match status" value="1"/>
</dbReference>
<feature type="coiled-coil region" evidence="16">
    <location>
        <begin position="623"/>
        <end position="650"/>
    </location>
</feature>
<dbReference type="Gene3D" id="3.30.565.10">
    <property type="entry name" value="Histidine kinase-like ATPase, C-terminal domain"/>
    <property type="match status" value="1"/>
</dbReference>
<dbReference type="Gene3D" id="2.10.70.100">
    <property type="match status" value="1"/>
</dbReference>
<dbReference type="SUPFAM" id="SSF55874">
    <property type="entry name" value="ATPase domain of HSP90 chaperone/DNA topoisomerase II/histidine kinase"/>
    <property type="match status" value="1"/>
</dbReference>
<dbReference type="EMBL" id="FOUJ01000003">
    <property type="protein sequence ID" value="SFM60057.1"/>
    <property type="molecule type" value="Genomic_DNA"/>
</dbReference>
<dbReference type="SUPFAM" id="SSF47226">
    <property type="entry name" value="Histidine-containing phosphotransfer domain, HPT domain"/>
    <property type="match status" value="1"/>
</dbReference>
<dbReference type="InterPro" id="IPR011006">
    <property type="entry name" value="CheY-like_superfamily"/>
</dbReference>
<dbReference type="SUPFAM" id="SSF47384">
    <property type="entry name" value="Homodimeric domain of signal transducing histidine kinase"/>
    <property type="match status" value="1"/>
</dbReference>
<dbReference type="Proteomes" id="UP000198535">
    <property type="component" value="Unassembled WGS sequence"/>
</dbReference>
<evidence type="ECO:0000256" key="14">
    <source>
        <dbReference type="PROSITE-ProRule" id="PRU00110"/>
    </source>
</evidence>
<dbReference type="AlphaFoldDB" id="A0A1I4S6D9"/>
<evidence type="ECO:0000256" key="10">
    <source>
        <dbReference type="ARBA" id="ARBA00022840"/>
    </source>
</evidence>
<feature type="domain" description="Response regulatory" evidence="18">
    <location>
        <begin position="916"/>
        <end position="1035"/>
    </location>
</feature>
<evidence type="ECO:0000313" key="23">
    <source>
        <dbReference type="Proteomes" id="UP000198535"/>
    </source>
</evidence>
<dbReference type="STRING" id="487685.SAMN04488696_1801"/>
<dbReference type="SUPFAM" id="SSF52172">
    <property type="entry name" value="CheY-like"/>
    <property type="match status" value="1"/>
</dbReference>
<dbReference type="InterPro" id="IPR035965">
    <property type="entry name" value="PAS-like_dom_sf"/>
</dbReference>
<evidence type="ECO:0000256" key="11">
    <source>
        <dbReference type="ARBA" id="ARBA00022989"/>
    </source>
</evidence>
<keyword evidence="6" id="KW-0808">Transferase</keyword>
<dbReference type="Gene3D" id="1.10.287.130">
    <property type="match status" value="1"/>
</dbReference>
<dbReference type="PANTHER" id="PTHR45339">
    <property type="entry name" value="HYBRID SIGNAL TRANSDUCTION HISTIDINE KINASE J"/>
    <property type="match status" value="1"/>
</dbReference>
<comment type="catalytic activity">
    <reaction evidence="1">
        <text>ATP + protein L-histidine = ADP + protein N-phospho-L-histidine.</text>
        <dbReference type="EC" id="2.7.13.3"/>
    </reaction>
</comment>
<dbReference type="FunFam" id="1.10.287.130:FF:000003">
    <property type="entry name" value="Histidine kinase"/>
    <property type="match status" value="1"/>
</dbReference>
<keyword evidence="5 15" id="KW-0597">Phosphoprotein</keyword>
<sequence>MNENGCEPADDKISSDPAGYRTLFENNHAAMLLIDPLSQDIVDANNAACNFYGWSREEITCRRISDISTLPEQDIIANIEKANNVCQSHFFSEHQLADGSKRNVEVHSIPLIVEEKELFCCTITERKNAESKLRENEEILRLFIEHAPVSLAMLDRDMRHVATSRHWMNAFSLGDMDITGMSHYELIPLTDNEYYKAIHQRALKGEIIRKEEDCIKLPDGTLHWSRWEVRPWKTADGTIGGIIIFTEDITERKNAEEKLKYSMSLLNASLESTAEGILIVDREQKITKWNSKFAEMWQITEEILSSHEDSNAVNSILSQLSNPDEFVARVKQIYARQEEASFDNIEFADGRIFERYSLPQKVGEDIVGRVWSFRDITEHKNAENKLRESEALLREVGKIAKIGGWELEVESSKASWTPEVARLHETDVVDDLESGLDRFPPGSREILEKAVNDAIEKREPYDLELEFVSEKGTHKWIRTIGHPLIKNDKVVKLYGTLQDITEQKKSEETLREKTEELEAYFTSSLDLLCIANTKGEFIRLNPVWEKVLGYSIDELEGHAFLDFVHPEDLGATTAIITELANQRQIVNFQNRYRANDGSYRWIEWNSMPRGEMIYAAARDITERKLTEEKLQEYADQLKTKNIELDKALIRAEGATKAKSEFLANMSHEIRTPMNGVIGMTNLLLTTWLSEEQKQYADTIKKSGESLLGLINDILDISKIEAGKLDMEELDIDLKDILKELEFLLSVKAHDKGLKLTCTTETDVPAYIKTDPFRLKQILLNLGSNAVKFTDKGEVVIHVSLVSEIDPNVTLRFSVKDTGIGIPDDKIDLLFNKFTQADASTTRNYGGTGLGLAISRQLVDMMGGEIGVDSQEGKGSEFWFTISVEKHFKNTGSNATEQKIYDVTDQEGIKRYNTDLRILVVEDNIVNQNVAKSILRKLGISADIANNGVEALKTLEENTYALVLMDVQMPEMDGFETTRQIRNLQSAVLDHHVPIIAMTAYAMKGDKERCYEAGMDDYISKPIEFQPLIRVLNKWSTVLEEVPINDVPSENKDRQQELPIFDSQSFMERMMDDMDIARKIIDIFLKSTPNLIDDLKDAIDKGDISSINSNAHSLKSSCANLSGIILSNLAGEIEVATMSEKIGTIRKIIPEIEKEFELLAIELKKFKIEQR</sequence>
<feature type="modified residue" description="4-aspartylphosphate" evidence="15">
    <location>
        <position position="965"/>
    </location>
</feature>
<feature type="domain" description="Histidine kinase" evidence="17">
    <location>
        <begin position="664"/>
        <end position="885"/>
    </location>
</feature>
<evidence type="ECO:0000256" key="15">
    <source>
        <dbReference type="PROSITE-ProRule" id="PRU00169"/>
    </source>
</evidence>
<dbReference type="InterPro" id="IPR005467">
    <property type="entry name" value="His_kinase_dom"/>
</dbReference>
<evidence type="ECO:0000313" key="22">
    <source>
        <dbReference type="EMBL" id="SFM60057.1"/>
    </source>
</evidence>
<dbReference type="PRINTS" id="PR00344">
    <property type="entry name" value="BCTRLSENSOR"/>
</dbReference>
<dbReference type="NCBIfam" id="TIGR00229">
    <property type="entry name" value="sensory_box"/>
    <property type="match status" value="4"/>
</dbReference>
<evidence type="ECO:0000256" key="8">
    <source>
        <dbReference type="ARBA" id="ARBA00022741"/>
    </source>
</evidence>
<dbReference type="CDD" id="cd00082">
    <property type="entry name" value="HisKA"/>
    <property type="match status" value="1"/>
</dbReference>
<accession>A0A1I4S6D9</accession>
<dbReference type="Pfam" id="PF08447">
    <property type="entry name" value="PAS_3"/>
    <property type="match status" value="2"/>
</dbReference>
<dbReference type="SMART" id="SM00086">
    <property type="entry name" value="PAC"/>
    <property type="match status" value="3"/>
</dbReference>
<dbReference type="OrthoDB" id="342253at2157"/>
<keyword evidence="10" id="KW-0067">ATP-binding</keyword>
<dbReference type="SMART" id="SM00388">
    <property type="entry name" value="HisKA"/>
    <property type="match status" value="1"/>
</dbReference>
<comment type="subcellular location">
    <subcellularLocation>
        <location evidence="2">Cell membrane</location>
        <topology evidence="2">Multi-pass membrane protein</topology>
    </subcellularLocation>
</comment>
<dbReference type="Pfam" id="PF00512">
    <property type="entry name" value="HisKA"/>
    <property type="match status" value="1"/>
</dbReference>